<evidence type="ECO:0000313" key="10">
    <source>
        <dbReference type="EMBL" id="MEJ8820555.1"/>
    </source>
</evidence>
<name>A0ABU8VRX6_9BURK</name>
<sequence length="625" mass="68500">MNQKLQAAVWISILLAGCSNYGMKTTSDWAQAQVSPQEALVKLRDDLSIHPLDVDKRTAYNMLLRNYMGQLLDEAAAFLQSGDVANATLRYEQVLYWDSGNARALEGLRLASMDRRHEMMNRFAESVQNPRPEDALKVLRDLLNENPRNVVAIQLKTTIEGRLTREINLRPSLGTEMKRTVALQFRDMPLVGMVDLISQITGVNFIFDRDVQKQAPTTIFARGTTAEDALNLILLTNQLDKKVLNENTILIYPRRPDKDRDYKDLVMRTFYLNNADPKQVLAMLKQMVKTKDVYIDERLGMLVMRDSPDVIAVAERLILAQDLPQSEVQFDAQILEVNGSDIFNLGVRYPGNVGFTVAGSSANGLLTPGVITLSQLNQINKGNVLVNLGDPTISLNALHSTTVGNILASPNIRVKNREKAKIMIGDRLPVVTTTNANGVVSETINYQDVGLTLNVEPSIGQDGNVGIKVQLEVSNVTSTLRTQTGLIAYQIGTRRAETNMNVNDGQTQVLAGLLTRTTQRNSDAIPGFGDLPVLDRIFGTKGETAKKTELVLLITPRILRNTPIPGSDITNFASGTEGSVTITPTVLRTTGRLAVSGPAGAPGQPPPPPLPPTAPSLPEPLSRTR</sequence>
<dbReference type="Proteomes" id="UP001363010">
    <property type="component" value="Unassembled WGS sequence"/>
</dbReference>
<keyword evidence="3" id="KW-0732">Signal</keyword>
<dbReference type="Gene3D" id="3.30.1370.120">
    <property type="match status" value="1"/>
</dbReference>
<comment type="subcellular location">
    <subcellularLocation>
        <location evidence="7">Cell outer membrane</location>
    </subcellularLocation>
    <subcellularLocation>
        <location evidence="1">Membrane</location>
    </subcellularLocation>
</comment>
<reference evidence="10 11" key="1">
    <citation type="submission" date="2024-03" db="EMBL/GenBank/DDBJ databases">
        <title>Novel species of the genus Variovorax.</title>
        <authorList>
            <person name="Liu Q."/>
            <person name="Xin Y.-H."/>
        </authorList>
    </citation>
    <scope>NUCLEOTIDE SEQUENCE [LARGE SCALE GENOMIC DNA]</scope>
    <source>
        <strain evidence="10 11">KACC 18501</strain>
    </source>
</reference>
<keyword evidence="5" id="KW-0998">Cell outer membrane</keyword>
<keyword evidence="2 7" id="KW-0813">Transport</keyword>
<dbReference type="Pfam" id="PF00263">
    <property type="entry name" value="Secretin"/>
    <property type="match status" value="1"/>
</dbReference>
<dbReference type="InterPro" id="IPR005644">
    <property type="entry name" value="NolW-like"/>
</dbReference>
<dbReference type="InterPro" id="IPR050810">
    <property type="entry name" value="Bact_Secretion_Sys_Channel"/>
</dbReference>
<comment type="similarity">
    <text evidence="6">Belongs to the bacterial secretin family.</text>
</comment>
<dbReference type="PANTHER" id="PTHR30332">
    <property type="entry name" value="PROBABLE GENERAL SECRETION PATHWAY PROTEIN D"/>
    <property type="match status" value="1"/>
</dbReference>
<protein>
    <submittedName>
        <fullName evidence="10">Secretin N-terminal domain-containing protein</fullName>
    </submittedName>
</protein>
<evidence type="ECO:0000256" key="1">
    <source>
        <dbReference type="ARBA" id="ARBA00004370"/>
    </source>
</evidence>
<dbReference type="SMART" id="SM00965">
    <property type="entry name" value="STN"/>
    <property type="match status" value="1"/>
</dbReference>
<evidence type="ECO:0000313" key="11">
    <source>
        <dbReference type="Proteomes" id="UP001363010"/>
    </source>
</evidence>
<dbReference type="Gene3D" id="3.55.50.30">
    <property type="match status" value="1"/>
</dbReference>
<feature type="domain" description="Secretin/TonB short N-terminal" evidence="9">
    <location>
        <begin position="203"/>
        <end position="254"/>
    </location>
</feature>
<feature type="compositionally biased region" description="Pro residues" evidence="8">
    <location>
        <begin position="603"/>
        <end position="618"/>
    </location>
</feature>
<evidence type="ECO:0000256" key="7">
    <source>
        <dbReference type="RuleBase" id="RU004004"/>
    </source>
</evidence>
<evidence type="ECO:0000256" key="8">
    <source>
        <dbReference type="SAM" id="MobiDB-lite"/>
    </source>
</evidence>
<keyword evidence="4" id="KW-0472">Membrane</keyword>
<dbReference type="InterPro" id="IPR001775">
    <property type="entry name" value="GspD/PilQ"/>
</dbReference>
<dbReference type="Pfam" id="PF03958">
    <property type="entry name" value="Secretin_N"/>
    <property type="match status" value="1"/>
</dbReference>
<dbReference type="RefSeq" id="WP_340361615.1">
    <property type="nucleotide sequence ID" value="NZ_JBBKZV010000001.1"/>
</dbReference>
<evidence type="ECO:0000256" key="5">
    <source>
        <dbReference type="ARBA" id="ARBA00023237"/>
    </source>
</evidence>
<comment type="caution">
    <text evidence="10">The sequence shown here is derived from an EMBL/GenBank/DDBJ whole genome shotgun (WGS) entry which is preliminary data.</text>
</comment>
<evidence type="ECO:0000256" key="4">
    <source>
        <dbReference type="ARBA" id="ARBA00023136"/>
    </source>
</evidence>
<dbReference type="PANTHER" id="PTHR30332:SF17">
    <property type="entry name" value="TYPE IV PILIATION SYSTEM PROTEIN DR_0774-RELATED"/>
    <property type="match status" value="1"/>
</dbReference>
<evidence type="ECO:0000256" key="6">
    <source>
        <dbReference type="RuleBase" id="RU004003"/>
    </source>
</evidence>
<dbReference type="EMBL" id="JBBKZV010000001">
    <property type="protein sequence ID" value="MEJ8820555.1"/>
    <property type="molecule type" value="Genomic_DNA"/>
</dbReference>
<dbReference type="PRINTS" id="PR00811">
    <property type="entry name" value="BCTERIALGSPD"/>
</dbReference>
<keyword evidence="11" id="KW-1185">Reference proteome</keyword>
<feature type="region of interest" description="Disordered" evidence="8">
    <location>
        <begin position="593"/>
        <end position="625"/>
    </location>
</feature>
<dbReference type="PROSITE" id="PS51257">
    <property type="entry name" value="PROKAR_LIPOPROTEIN"/>
    <property type="match status" value="1"/>
</dbReference>
<proteinExistence type="inferred from homology"/>
<gene>
    <name evidence="10" type="ORF">WKW80_00715</name>
</gene>
<dbReference type="InterPro" id="IPR011662">
    <property type="entry name" value="Secretin/TonB_short_N"/>
</dbReference>
<dbReference type="InterPro" id="IPR004846">
    <property type="entry name" value="T2SS/T3SS_dom"/>
</dbReference>
<evidence type="ECO:0000256" key="2">
    <source>
        <dbReference type="ARBA" id="ARBA00022448"/>
    </source>
</evidence>
<evidence type="ECO:0000259" key="9">
    <source>
        <dbReference type="SMART" id="SM00965"/>
    </source>
</evidence>
<dbReference type="Pfam" id="PF07660">
    <property type="entry name" value="STN"/>
    <property type="match status" value="1"/>
</dbReference>
<dbReference type="InterPro" id="IPR038591">
    <property type="entry name" value="NolW-like_sf"/>
</dbReference>
<organism evidence="10 11">
    <name type="scientific">Variovorax humicola</name>
    <dbReference type="NCBI Taxonomy" id="1769758"/>
    <lineage>
        <taxon>Bacteria</taxon>
        <taxon>Pseudomonadati</taxon>
        <taxon>Pseudomonadota</taxon>
        <taxon>Betaproteobacteria</taxon>
        <taxon>Burkholderiales</taxon>
        <taxon>Comamonadaceae</taxon>
        <taxon>Variovorax</taxon>
    </lineage>
</organism>
<accession>A0ABU8VRX6</accession>
<evidence type="ECO:0000256" key="3">
    <source>
        <dbReference type="ARBA" id="ARBA00022729"/>
    </source>
</evidence>